<organism evidence="1">
    <name type="scientific">uncultured Caudovirales phage</name>
    <dbReference type="NCBI Taxonomy" id="2100421"/>
    <lineage>
        <taxon>Viruses</taxon>
        <taxon>Duplodnaviria</taxon>
        <taxon>Heunggongvirae</taxon>
        <taxon>Uroviricota</taxon>
        <taxon>Caudoviricetes</taxon>
        <taxon>Peduoviridae</taxon>
        <taxon>Maltschvirus</taxon>
        <taxon>Maltschvirus maltsch</taxon>
    </lineage>
</organism>
<sequence>MKHSSAQLMQDLKPALKAWLIAIHKSNTGMFIRLRKETDNRVAFAKYINKHYAVKAQLHDADSVYIQFKNKK</sequence>
<reference evidence="1" key="1">
    <citation type="submission" date="2020-04" db="EMBL/GenBank/DDBJ databases">
        <authorList>
            <person name="Chiriac C."/>
            <person name="Salcher M."/>
            <person name="Ghai R."/>
            <person name="Kavagutti S V."/>
        </authorList>
    </citation>
    <scope>NUCLEOTIDE SEQUENCE</scope>
</reference>
<name>A0A6J5M3V0_9CAUD</name>
<accession>A0A6J5M3V0</accession>
<protein>
    <submittedName>
        <fullName evidence="1">Uncharacterized protein</fullName>
    </submittedName>
</protein>
<proteinExistence type="predicted"/>
<gene>
    <name evidence="1" type="ORF">UFOVP410_127</name>
</gene>
<dbReference type="EMBL" id="LR796388">
    <property type="protein sequence ID" value="CAB4141288.1"/>
    <property type="molecule type" value="Genomic_DNA"/>
</dbReference>
<evidence type="ECO:0000313" key="1">
    <source>
        <dbReference type="EMBL" id="CAB4141288.1"/>
    </source>
</evidence>